<dbReference type="SUPFAM" id="SSF51735">
    <property type="entry name" value="NAD(P)-binding Rossmann-fold domains"/>
    <property type="match status" value="1"/>
</dbReference>
<gene>
    <name evidence="3" type="ORF">TCMB3V08_LOCUS7684</name>
</gene>
<name>A0A7R9J9J5_TIMCA</name>
<reference evidence="3" key="1">
    <citation type="submission" date="2020-11" db="EMBL/GenBank/DDBJ databases">
        <authorList>
            <person name="Tran Van P."/>
        </authorList>
    </citation>
    <scope>NUCLEOTIDE SEQUENCE</scope>
</reference>
<evidence type="ECO:0000313" key="3">
    <source>
        <dbReference type="EMBL" id="CAD7575086.1"/>
    </source>
</evidence>
<evidence type="ECO:0000256" key="1">
    <source>
        <dbReference type="ARBA" id="ARBA00006484"/>
    </source>
</evidence>
<organism evidence="3">
    <name type="scientific">Timema californicum</name>
    <name type="common">California timema</name>
    <name type="synonym">Walking stick</name>
    <dbReference type="NCBI Taxonomy" id="61474"/>
    <lineage>
        <taxon>Eukaryota</taxon>
        <taxon>Metazoa</taxon>
        <taxon>Ecdysozoa</taxon>
        <taxon>Arthropoda</taxon>
        <taxon>Hexapoda</taxon>
        <taxon>Insecta</taxon>
        <taxon>Pterygota</taxon>
        <taxon>Neoptera</taxon>
        <taxon>Polyneoptera</taxon>
        <taxon>Phasmatodea</taxon>
        <taxon>Timematodea</taxon>
        <taxon>Timematoidea</taxon>
        <taxon>Timematidae</taxon>
        <taxon>Timema</taxon>
    </lineage>
</organism>
<keyword evidence="2" id="KW-0560">Oxidoreductase</keyword>
<sequence length="203" mass="22694">MDHTVDPSFEMLLSNSCLVVRLTRKRRSQGIWTKTCRAVKLSPNMNRVNDLLYSLTVSKSRSTLVEPSNWRQYSGLRQCDDVIGKTHCRGGGLPDTAGHSIPHNYPFIVYLSTKHAITALTTGLRREITDLGSHIKVTSLSPGTVKTEIMYRDNTTTVNADQVYSKHPYLVSEDVADALVYVLSTPPHVQIPELTITPVGEKW</sequence>
<accession>A0A7R9J9J5</accession>
<dbReference type="PANTHER" id="PTHR43115">
    <property type="entry name" value="DEHYDROGENASE/REDUCTASE SDR FAMILY MEMBER 11"/>
    <property type="match status" value="1"/>
</dbReference>
<dbReference type="EMBL" id="OE182918">
    <property type="protein sequence ID" value="CAD7575086.1"/>
    <property type="molecule type" value="Genomic_DNA"/>
</dbReference>
<dbReference type="AlphaFoldDB" id="A0A7R9J9J5"/>
<protein>
    <submittedName>
        <fullName evidence="3">(California timema) hypothetical protein</fullName>
    </submittedName>
</protein>
<dbReference type="PRINTS" id="PR00081">
    <property type="entry name" value="GDHRDH"/>
</dbReference>
<dbReference type="GO" id="GO:0016491">
    <property type="term" value="F:oxidoreductase activity"/>
    <property type="evidence" value="ECO:0007669"/>
    <property type="project" value="UniProtKB-KW"/>
</dbReference>
<evidence type="ECO:0000256" key="2">
    <source>
        <dbReference type="ARBA" id="ARBA00023002"/>
    </source>
</evidence>
<dbReference type="PANTHER" id="PTHR43115:SF4">
    <property type="entry name" value="DEHYDROGENASE_REDUCTASE SDR FAMILY MEMBER 11"/>
    <property type="match status" value="1"/>
</dbReference>
<dbReference type="InterPro" id="IPR036291">
    <property type="entry name" value="NAD(P)-bd_dom_sf"/>
</dbReference>
<dbReference type="Gene3D" id="3.40.50.720">
    <property type="entry name" value="NAD(P)-binding Rossmann-like Domain"/>
    <property type="match status" value="1"/>
</dbReference>
<dbReference type="InterPro" id="IPR002347">
    <property type="entry name" value="SDR_fam"/>
</dbReference>
<proteinExistence type="inferred from homology"/>
<comment type="similarity">
    <text evidence="1">Belongs to the short-chain dehydrogenases/reductases (SDR) family.</text>
</comment>